<dbReference type="InterPro" id="IPR011014">
    <property type="entry name" value="MscS_channel_TM-2"/>
</dbReference>
<evidence type="ECO:0000256" key="5">
    <source>
        <dbReference type="ARBA" id="ARBA00022989"/>
    </source>
</evidence>
<name>A0A173RHV6_EUBRA</name>
<dbReference type="InterPro" id="IPR045275">
    <property type="entry name" value="MscS_archaea/bacteria_type"/>
</dbReference>
<feature type="transmembrane region" description="Helical" evidence="7">
    <location>
        <begin position="44"/>
        <end position="62"/>
    </location>
</feature>
<evidence type="ECO:0000256" key="1">
    <source>
        <dbReference type="ARBA" id="ARBA00004651"/>
    </source>
</evidence>
<dbReference type="PANTHER" id="PTHR30221">
    <property type="entry name" value="SMALL-CONDUCTANCE MECHANOSENSITIVE CHANNEL"/>
    <property type="match status" value="1"/>
</dbReference>
<dbReference type="GO" id="GO:0005886">
    <property type="term" value="C:plasma membrane"/>
    <property type="evidence" value="ECO:0007669"/>
    <property type="project" value="UniProtKB-SubCell"/>
</dbReference>
<dbReference type="PROSITE" id="PS01246">
    <property type="entry name" value="UPF0003"/>
    <property type="match status" value="1"/>
</dbReference>
<dbReference type="InterPro" id="IPR010920">
    <property type="entry name" value="LSM_dom_sf"/>
</dbReference>
<evidence type="ECO:0000256" key="6">
    <source>
        <dbReference type="ARBA" id="ARBA00023136"/>
    </source>
</evidence>
<keyword evidence="5 7" id="KW-1133">Transmembrane helix</keyword>
<sequence length="299" mass="33579">MLRFILAQNLTDEVTDVVTDNVTFWSWDTIVKYFEDSFPTVLDFLVKLVIAIIVLLVGRKVIKLVRKFIRKFLNKTNWDEGVKQFLDNMCNVGLHFVLIMLVLGKFGITASSVIAVIGSVGLSVGLALQGTLSNFAGGVLILILKPFKVGDYICEDTHGNEGTVSEIQLCYTKLLTVDNKTVVLPNGSLSNSSLTNLTQQNKRRIDITVGISYDADIRLAKQVISDVLEQEKNCMTNEEPYHVFVDSLGDSAVVIGIRVWVKTEDYWETRWRITENVKYALDEHQIEIPFPQVSVSVKS</sequence>
<dbReference type="STRING" id="39490.ERS852448_00391"/>
<dbReference type="Gene3D" id="3.30.70.100">
    <property type="match status" value="1"/>
</dbReference>
<dbReference type="OrthoDB" id="9809206at2"/>
<dbReference type="InterPro" id="IPR011066">
    <property type="entry name" value="MscS_channel_C_sf"/>
</dbReference>
<keyword evidence="4 7" id="KW-0812">Transmembrane</keyword>
<evidence type="ECO:0000256" key="7">
    <source>
        <dbReference type="SAM" id="Phobius"/>
    </source>
</evidence>
<dbReference type="EMBL" id="CYYA01000002">
    <property type="protein sequence ID" value="CUM76858.1"/>
    <property type="molecule type" value="Genomic_DNA"/>
</dbReference>
<feature type="transmembrane region" description="Helical" evidence="7">
    <location>
        <begin position="124"/>
        <end position="144"/>
    </location>
</feature>
<dbReference type="InterPro" id="IPR006686">
    <property type="entry name" value="MscS_channel_CS"/>
</dbReference>
<dbReference type="AlphaFoldDB" id="A0A173RHV6"/>
<evidence type="ECO:0000259" key="8">
    <source>
        <dbReference type="Pfam" id="PF00924"/>
    </source>
</evidence>
<dbReference type="RefSeq" id="WP_021740133.1">
    <property type="nucleotide sequence ID" value="NZ_CABKSU010000098.1"/>
</dbReference>
<evidence type="ECO:0000256" key="2">
    <source>
        <dbReference type="ARBA" id="ARBA00008017"/>
    </source>
</evidence>
<comment type="similarity">
    <text evidence="2">Belongs to the MscS (TC 1.A.23) family.</text>
</comment>
<dbReference type="Gene3D" id="1.10.287.1260">
    <property type="match status" value="1"/>
</dbReference>
<keyword evidence="6 7" id="KW-0472">Membrane</keyword>
<evidence type="ECO:0000313" key="10">
    <source>
        <dbReference type="EMBL" id="CUM76858.1"/>
    </source>
</evidence>
<dbReference type="Pfam" id="PF05552">
    <property type="entry name" value="MS_channel_1st_1"/>
    <property type="match status" value="1"/>
</dbReference>
<feature type="transmembrane region" description="Helical" evidence="7">
    <location>
        <begin position="92"/>
        <end position="118"/>
    </location>
</feature>
<dbReference type="InterPro" id="IPR023408">
    <property type="entry name" value="MscS_beta-dom_sf"/>
</dbReference>
<dbReference type="PANTHER" id="PTHR30221:SF1">
    <property type="entry name" value="SMALL-CONDUCTANCE MECHANOSENSITIVE CHANNEL"/>
    <property type="match status" value="1"/>
</dbReference>
<dbReference type="GeneID" id="42787489"/>
<evidence type="ECO:0000256" key="4">
    <source>
        <dbReference type="ARBA" id="ARBA00022692"/>
    </source>
</evidence>
<dbReference type="Pfam" id="PF00924">
    <property type="entry name" value="MS_channel_2nd"/>
    <property type="match status" value="1"/>
</dbReference>
<dbReference type="InterPro" id="IPR008910">
    <property type="entry name" value="MSC_TM_helix"/>
</dbReference>
<protein>
    <submittedName>
        <fullName evidence="10">Small-conductance mechanosensitive channel</fullName>
    </submittedName>
</protein>
<dbReference type="SUPFAM" id="SSF50182">
    <property type="entry name" value="Sm-like ribonucleoproteins"/>
    <property type="match status" value="1"/>
</dbReference>
<organism evidence="10 11">
    <name type="scientific">Eubacterium ramulus</name>
    <dbReference type="NCBI Taxonomy" id="39490"/>
    <lineage>
        <taxon>Bacteria</taxon>
        <taxon>Bacillati</taxon>
        <taxon>Bacillota</taxon>
        <taxon>Clostridia</taxon>
        <taxon>Eubacteriales</taxon>
        <taxon>Eubacteriaceae</taxon>
        <taxon>Eubacterium</taxon>
    </lineage>
</organism>
<feature type="domain" description="Mechanosensitive ion channel MscS C-terminal" evidence="9">
    <location>
        <begin position="205"/>
        <end position="288"/>
    </location>
</feature>
<evidence type="ECO:0000313" key="11">
    <source>
        <dbReference type="Proteomes" id="UP000095492"/>
    </source>
</evidence>
<gene>
    <name evidence="10" type="primary">mscS</name>
    <name evidence="10" type="ORF">ERS852448_00391</name>
</gene>
<evidence type="ECO:0000256" key="3">
    <source>
        <dbReference type="ARBA" id="ARBA00022475"/>
    </source>
</evidence>
<dbReference type="GO" id="GO:0008381">
    <property type="term" value="F:mechanosensitive monoatomic ion channel activity"/>
    <property type="evidence" value="ECO:0007669"/>
    <property type="project" value="InterPro"/>
</dbReference>
<reference evidence="10 11" key="1">
    <citation type="submission" date="2015-09" db="EMBL/GenBank/DDBJ databases">
        <authorList>
            <consortium name="Pathogen Informatics"/>
        </authorList>
    </citation>
    <scope>NUCLEOTIDE SEQUENCE [LARGE SCALE GENOMIC DNA]</scope>
    <source>
        <strain evidence="10 11">2789STDY5608891</strain>
    </source>
</reference>
<dbReference type="SUPFAM" id="SSF82689">
    <property type="entry name" value="Mechanosensitive channel protein MscS (YggB), C-terminal domain"/>
    <property type="match status" value="1"/>
</dbReference>
<accession>A0A173RHV6</accession>
<proteinExistence type="inferred from homology"/>
<comment type="subcellular location">
    <subcellularLocation>
        <location evidence="1">Cell membrane</location>
        <topology evidence="1">Multi-pass membrane protein</topology>
    </subcellularLocation>
</comment>
<dbReference type="Gene3D" id="2.30.30.60">
    <property type="match status" value="1"/>
</dbReference>
<dbReference type="SUPFAM" id="SSF82861">
    <property type="entry name" value="Mechanosensitive channel protein MscS (YggB), transmembrane region"/>
    <property type="match status" value="1"/>
</dbReference>
<dbReference type="Pfam" id="PF21082">
    <property type="entry name" value="MS_channel_3rd"/>
    <property type="match status" value="1"/>
</dbReference>
<dbReference type="InterPro" id="IPR006685">
    <property type="entry name" value="MscS_channel_2nd"/>
</dbReference>
<dbReference type="InterPro" id="IPR049278">
    <property type="entry name" value="MS_channel_C"/>
</dbReference>
<dbReference type="Proteomes" id="UP000095492">
    <property type="component" value="Unassembled WGS sequence"/>
</dbReference>
<feature type="domain" description="Mechanosensitive ion channel MscS" evidence="8">
    <location>
        <begin position="131"/>
        <end position="198"/>
    </location>
</feature>
<evidence type="ECO:0000259" key="9">
    <source>
        <dbReference type="Pfam" id="PF21082"/>
    </source>
</evidence>
<keyword evidence="3" id="KW-1003">Cell membrane</keyword>